<dbReference type="SUPFAM" id="SSF55874">
    <property type="entry name" value="ATPase domain of HSP90 chaperone/DNA topoisomerase II/histidine kinase"/>
    <property type="match status" value="1"/>
</dbReference>
<evidence type="ECO:0000256" key="4">
    <source>
        <dbReference type="ARBA" id="ARBA00022777"/>
    </source>
</evidence>
<dbReference type="GO" id="GO:0000155">
    <property type="term" value="F:phosphorelay sensor kinase activity"/>
    <property type="evidence" value="ECO:0007669"/>
    <property type="project" value="TreeGrafter"/>
</dbReference>
<dbReference type="Proteomes" id="UP000253209">
    <property type="component" value="Unassembled WGS sequence"/>
</dbReference>
<dbReference type="RefSeq" id="WP_114006030.1">
    <property type="nucleotide sequence ID" value="NZ_QGDC01000008.1"/>
</dbReference>
<dbReference type="EC" id="2.7.13.3" evidence="2"/>
<dbReference type="OrthoDB" id="9796457at2"/>
<dbReference type="Pfam" id="PF02518">
    <property type="entry name" value="HATPase_c"/>
    <property type="match status" value="1"/>
</dbReference>
<dbReference type="PANTHER" id="PTHR43047:SF71">
    <property type="entry name" value="HISTIDINE KINASE CONTAINING CHEY-HOMOLOGOUS RECEIVER DOMAIN-RELATED"/>
    <property type="match status" value="1"/>
</dbReference>
<keyword evidence="4" id="KW-0418">Kinase</keyword>
<evidence type="ECO:0000313" key="6">
    <source>
        <dbReference type="EMBL" id="RCH54105.1"/>
    </source>
</evidence>
<dbReference type="GO" id="GO:0005886">
    <property type="term" value="C:plasma membrane"/>
    <property type="evidence" value="ECO:0007669"/>
    <property type="project" value="TreeGrafter"/>
</dbReference>
<dbReference type="Gene3D" id="3.30.565.10">
    <property type="entry name" value="Histidine kinase-like ATPase, C-terminal domain"/>
    <property type="match status" value="1"/>
</dbReference>
<dbReference type="InterPro" id="IPR003594">
    <property type="entry name" value="HATPase_dom"/>
</dbReference>
<dbReference type="PANTHER" id="PTHR43047">
    <property type="entry name" value="TWO-COMPONENT HISTIDINE PROTEIN KINASE"/>
    <property type="match status" value="1"/>
</dbReference>
<feature type="domain" description="Histidine kinase/HSP90-like ATPase" evidence="5">
    <location>
        <begin position="4"/>
        <end position="60"/>
    </location>
</feature>
<sequence>MTSAQLKSLFSFNTAPTDSYNKGAGIALTICKEFVDKLNGRIWAESEPGKGSTFYFTVPDVDKNS</sequence>
<keyword evidence="7" id="KW-1185">Reference proteome</keyword>
<evidence type="ECO:0000259" key="5">
    <source>
        <dbReference type="Pfam" id="PF02518"/>
    </source>
</evidence>
<accession>A0A367GM40</accession>
<organism evidence="6 7">
    <name type="scientific">Mucilaginibacter hurinus</name>
    <dbReference type="NCBI Taxonomy" id="2201324"/>
    <lineage>
        <taxon>Bacteria</taxon>
        <taxon>Pseudomonadati</taxon>
        <taxon>Bacteroidota</taxon>
        <taxon>Sphingobacteriia</taxon>
        <taxon>Sphingobacteriales</taxon>
        <taxon>Sphingobacteriaceae</taxon>
        <taxon>Mucilaginibacter</taxon>
    </lineage>
</organism>
<protein>
    <recommendedName>
        <fullName evidence="2">histidine kinase</fullName>
        <ecNumber evidence="2">2.7.13.3</ecNumber>
    </recommendedName>
</protein>
<dbReference type="InterPro" id="IPR004358">
    <property type="entry name" value="Sig_transdc_His_kin-like_C"/>
</dbReference>
<gene>
    <name evidence="6" type="ORF">DJ568_14585</name>
</gene>
<evidence type="ECO:0000256" key="3">
    <source>
        <dbReference type="ARBA" id="ARBA00022679"/>
    </source>
</evidence>
<evidence type="ECO:0000313" key="7">
    <source>
        <dbReference type="Proteomes" id="UP000253209"/>
    </source>
</evidence>
<dbReference type="PRINTS" id="PR00344">
    <property type="entry name" value="BCTRLSENSOR"/>
</dbReference>
<reference evidence="6 7" key="1">
    <citation type="submission" date="2018-05" db="EMBL/GenBank/DDBJ databases">
        <title>Mucilaginibacter hurinus sp. nov., isolated from briquette warehouse soil.</title>
        <authorList>
            <person name="Choi L."/>
        </authorList>
    </citation>
    <scope>NUCLEOTIDE SEQUENCE [LARGE SCALE GENOMIC DNA]</scope>
    <source>
        <strain evidence="6 7">ZR32</strain>
    </source>
</reference>
<keyword evidence="3" id="KW-0808">Transferase</keyword>
<dbReference type="GO" id="GO:0009927">
    <property type="term" value="F:histidine phosphotransfer kinase activity"/>
    <property type="evidence" value="ECO:0007669"/>
    <property type="project" value="TreeGrafter"/>
</dbReference>
<evidence type="ECO:0000256" key="2">
    <source>
        <dbReference type="ARBA" id="ARBA00012438"/>
    </source>
</evidence>
<name>A0A367GM40_9SPHI</name>
<dbReference type="AlphaFoldDB" id="A0A367GM40"/>
<comment type="catalytic activity">
    <reaction evidence="1">
        <text>ATP + protein L-histidine = ADP + protein N-phospho-L-histidine.</text>
        <dbReference type="EC" id="2.7.13.3"/>
    </reaction>
</comment>
<dbReference type="InterPro" id="IPR036890">
    <property type="entry name" value="HATPase_C_sf"/>
</dbReference>
<comment type="caution">
    <text evidence="6">The sequence shown here is derived from an EMBL/GenBank/DDBJ whole genome shotgun (WGS) entry which is preliminary data.</text>
</comment>
<proteinExistence type="predicted"/>
<evidence type="ECO:0000256" key="1">
    <source>
        <dbReference type="ARBA" id="ARBA00000085"/>
    </source>
</evidence>
<dbReference type="EMBL" id="QGDC01000008">
    <property type="protein sequence ID" value="RCH54105.1"/>
    <property type="molecule type" value="Genomic_DNA"/>
</dbReference>